<accession>A0A2J6X9Q0</accession>
<dbReference type="EMBL" id="PNIX01000034">
    <property type="protein sequence ID" value="PMP84150.1"/>
    <property type="molecule type" value="Genomic_DNA"/>
</dbReference>
<protein>
    <submittedName>
        <fullName evidence="1">Uncharacterized protein</fullName>
    </submittedName>
</protein>
<reference evidence="1 2" key="1">
    <citation type="submission" date="2018-01" db="EMBL/GenBank/DDBJ databases">
        <title>Metagenomic assembled genomes from two thermal pools in the Uzon Caldera, Kamchatka, Russia.</title>
        <authorList>
            <person name="Wilkins L."/>
            <person name="Ettinger C."/>
        </authorList>
    </citation>
    <scope>NUCLEOTIDE SEQUENCE [LARGE SCALE GENOMIC DNA]</scope>
    <source>
        <strain evidence="1">ARK-10</strain>
    </source>
</reference>
<dbReference type="Proteomes" id="UP000236910">
    <property type="component" value="Unassembled WGS sequence"/>
</dbReference>
<dbReference type="AlphaFoldDB" id="A0A2J6X9Q0"/>
<gene>
    <name evidence="1" type="ORF">C0175_00600</name>
</gene>
<evidence type="ECO:0000313" key="1">
    <source>
        <dbReference type="EMBL" id="PMP84150.1"/>
    </source>
</evidence>
<name>A0A2J6X9Q0_9BACT</name>
<evidence type="ECO:0000313" key="2">
    <source>
        <dbReference type="Proteomes" id="UP000236910"/>
    </source>
</evidence>
<proteinExistence type="predicted"/>
<sequence length="159" mass="18277">MKIQEAIMKKNSLEAKLKTTVESFEFIPNDNDPSSGEKDFGNLVSKTFGILSQYTELETGIALKNSQVKVEFNSKTMTLIELIIYMKMLKKKIDVLKQIKSKIRLSYQTQGYQNDEQAASMLYEKRKLVESVDNQIDSIIEELRNAQAVLEKTNWSENI</sequence>
<dbReference type="Gene3D" id="6.10.320.10">
    <property type="match status" value="1"/>
</dbReference>
<organism evidence="1 2">
    <name type="scientific">Caldisericum exile</name>
    <dbReference type="NCBI Taxonomy" id="693075"/>
    <lineage>
        <taxon>Bacteria</taxon>
        <taxon>Pseudomonadati</taxon>
        <taxon>Caldisericota/Cryosericota group</taxon>
        <taxon>Caldisericota</taxon>
        <taxon>Caldisericia</taxon>
        <taxon>Caldisericales</taxon>
        <taxon>Caldisericaceae</taxon>
        <taxon>Caldisericum</taxon>
    </lineage>
</organism>
<comment type="caution">
    <text evidence="1">The sequence shown here is derived from an EMBL/GenBank/DDBJ whole genome shotgun (WGS) entry which is preliminary data.</text>
</comment>